<dbReference type="InterPro" id="IPR036457">
    <property type="entry name" value="PPM-type-like_dom_sf"/>
</dbReference>
<dbReference type="InterPro" id="IPR035965">
    <property type="entry name" value="PAS-like_dom_sf"/>
</dbReference>
<feature type="compositionally biased region" description="Gly residues" evidence="2">
    <location>
        <begin position="802"/>
        <end position="811"/>
    </location>
</feature>
<feature type="region of interest" description="Disordered" evidence="2">
    <location>
        <begin position="41"/>
        <end position="77"/>
    </location>
</feature>
<evidence type="ECO:0000256" key="1">
    <source>
        <dbReference type="ARBA" id="ARBA00022801"/>
    </source>
</evidence>
<gene>
    <name evidence="4" type="ORF">FE374_17225</name>
</gene>
<dbReference type="NCBIfam" id="TIGR00229">
    <property type="entry name" value="sensory_box"/>
    <property type="match status" value="1"/>
</dbReference>
<keyword evidence="1" id="KW-0378">Hydrolase</keyword>
<reference evidence="4 5" key="1">
    <citation type="submission" date="2019-05" db="EMBL/GenBank/DDBJ databases">
        <title>Georgenia *** sp. nov., and Georgenia *** sp. nov., isolated from the intestinal contents of plateau pika (Ochotona curzoniae) in the Qinghai-Tibet plateau of China.</title>
        <authorList>
            <person name="Tian Z."/>
        </authorList>
    </citation>
    <scope>NUCLEOTIDE SEQUENCE [LARGE SCALE GENOMIC DNA]</scope>
    <source>
        <strain evidence="4 5">Z443</strain>
    </source>
</reference>
<dbReference type="Gene3D" id="3.30.565.10">
    <property type="entry name" value="Histidine kinase-like ATPase, C-terminal domain"/>
    <property type="match status" value="1"/>
</dbReference>
<proteinExistence type="predicted"/>
<dbReference type="SUPFAM" id="SSF81606">
    <property type="entry name" value="PP2C-like"/>
    <property type="match status" value="1"/>
</dbReference>
<dbReference type="Gene3D" id="3.60.40.10">
    <property type="entry name" value="PPM-type phosphatase domain"/>
    <property type="match status" value="1"/>
</dbReference>
<dbReference type="Gene3D" id="3.30.450.20">
    <property type="entry name" value="PAS domain"/>
    <property type="match status" value="1"/>
</dbReference>
<dbReference type="Pfam" id="PF07228">
    <property type="entry name" value="SpoIIE"/>
    <property type="match status" value="1"/>
</dbReference>
<dbReference type="InterPro" id="IPR003594">
    <property type="entry name" value="HATPase_dom"/>
</dbReference>
<dbReference type="CDD" id="cd00130">
    <property type="entry name" value="PAS"/>
    <property type="match status" value="1"/>
</dbReference>
<name>A0A5B8C7W7_9MICO</name>
<organism evidence="4 5">
    <name type="scientific">Georgenia yuyongxinii</name>
    <dbReference type="NCBI Taxonomy" id="2589797"/>
    <lineage>
        <taxon>Bacteria</taxon>
        <taxon>Bacillati</taxon>
        <taxon>Actinomycetota</taxon>
        <taxon>Actinomycetes</taxon>
        <taxon>Micrococcales</taxon>
        <taxon>Bogoriellaceae</taxon>
        <taxon>Georgenia</taxon>
    </lineage>
</organism>
<dbReference type="Pfam" id="PF13426">
    <property type="entry name" value="PAS_9"/>
    <property type="match status" value="1"/>
</dbReference>
<feature type="domain" description="PPM-type phosphatase" evidence="3">
    <location>
        <begin position="431"/>
        <end position="641"/>
    </location>
</feature>
<dbReference type="InterPro" id="IPR036890">
    <property type="entry name" value="HATPase_C_sf"/>
</dbReference>
<dbReference type="Proteomes" id="UP000314616">
    <property type="component" value="Chromosome"/>
</dbReference>
<dbReference type="PANTHER" id="PTHR43156:SF2">
    <property type="entry name" value="STAGE II SPORULATION PROTEIN E"/>
    <property type="match status" value="1"/>
</dbReference>
<feature type="compositionally biased region" description="Basic and acidic residues" evidence="2">
    <location>
        <begin position="61"/>
        <end position="74"/>
    </location>
</feature>
<dbReference type="InterPro" id="IPR000014">
    <property type="entry name" value="PAS"/>
</dbReference>
<dbReference type="Pfam" id="PF13581">
    <property type="entry name" value="HATPase_c_2"/>
    <property type="match status" value="1"/>
</dbReference>
<dbReference type="CDD" id="cd16936">
    <property type="entry name" value="HATPase_RsbW-like"/>
    <property type="match status" value="1"/>
</dbReference>
<evidence type="ECO:0000313" key="4">
    <source>
        <dbReference type="EMBL" id="QDC26120.1"/>
    </source>
</evidence>
<evidence type="ECO:0000259" key="3">
    <source>
        <dbReference type="SMART" id="SM00331"/>
    </source>
</evidence>
<sequence length="811" mass="86094">MNGTGLGSRRHGRRPTRFLGHVAHVTSSRQGWGKVARAGVPGANARRSEGRMVPRGGSARTGDRAVPVDEHREGTGAPFRTDALRGLRTPVLDQLSEAVLVLGRRDDDWHAVLVNAVAARLTGLERQDLLGPRSRVRDALGLDDDGAAAVAAALAGHASGSLTLAARRADGRTYWAGIQLAPLRLAEVEQELWSAVVRDVSEEVANAQAQQGLLEAERRARVGLSLVARVSDLLQEADSADVLRAIADMLIRQAVAWCAFVIVGRNLRVAEGIDDDPPPMHPTAYRFERTASDPVLDLLRGAAMRTVRLDPEVPAVEGTLTADLLALVAPHLRRLRDARAEVLVLPVLGRQRTLGLLVALPRRDLDGVALQSSGAADAAPSLHDEFGTVLELTARRVGMAMDNAQLYAREHALAETLQRAMLPEQDDVPGLDVWTYYAPNAEHAQVGGDWYDVVNLDEDRVAVVIGDVVGHDVEAAAAMGQLRSVVRAYAAELVDPGTVLGRVDALVAGMRIPRSASLVYATLTPAAEGAWDMAYSRAGHLPPLLVREGTVTALDGAHGTLIGFGLAARGTASARLEPGDVLVLYTDGLLERRDRPMRAGLEALRDLCARVHAPDAAGVGEELLQLADAAEDDVALVVIRVPGGSEGEVDVAAPRRRRWQLPVDAASIGRARHAVRRACAAWGIEDVAAAELVISELTANAVMHGWGRIGLRLQDTGDGLRIEVEDANPAPPITRERSTGRVGGFGMHIVDRLADWGWRPTPSGKVVWARLRSQAGATSGGATSAASTQERPSGDATEDDGGGPGDEVGAS</sequence>
<dbReference type="OrthoDB" id="319881at2"/>
<dbReference type="EMBL" id="CP040915">
    <property type="protein sequence ID" value="QDC26120.1"/>
    <property type="molecule type" value="Genomic_DNA"/>
</dbReference>
<dbReference type="InterPro" id="IPR001932">
    <property type="entry name" value="PPM-type_phosphatase-like_dom"/>
</dbReference>
<evidence type="ECO:0000256" key="2">
    <source>
        <dbReference type="SAM" id="MobiDB-lite"/>
    </source>
</evidence>
<dbReference type="KEGG" id="gyu:FE374_17225"/>
<dbReference type="PANTHER" id="PTHR43156">
    <property type="entry name" value="STAGE II SPORULATION PROTEIN E-RELATED"/>
    <property type="match status" value="1"/>
</dbReference>
<accession>A0A5B8C7W7</accession>
<dbReference type="SUPFAM" id="SSF55785">
    <property type="entry name" value="PYP-like sensor domain (PAS domain)"/>
    <property type="match status" value="1"/>
</dbReference>
<protein>
    <submittedName>
        <fullName evidence="4">PAS domain-containing protein</fullName>
    </submittedName>
</protein>
<feature type="compositionally biased region" description="Low complexity" evidence="2">
    <location>
        <begin position="775"/>
        <end position="788"/>
    </location>
</feature>
<dbReference type="SMART" id="SM00331">
    <property type="entry name" value="PP2C_SIG"/>
    <property type="match status" value="1"/>
</dbReference>
<feature type="region of interest" description="Disordered" evidence="2">
    <location>
        <begin position="774"/>
        <end position="811"/>
    </location>
</feature>
<evidence type="ECO:0000313" key="5">
    <source>
        <dbReference type="Proteomes" id="UP000314616"/>
    </source>
</evidence>
<dbReference type="AlphaFoldDB" id="A0A5B8C7W7"/>
<dbReference type="InterPro" id="IPR052016">
    <property type="entry name" value="Bact_Sigma-Reg"/>
</dbReference>
<dbReference type="GO" id="GO:0016791">
    <property type="term" value="F:phosphatase activity"/>
    <property type="evidence" value="ECO:0007669"/>
    <property type="project" value="TreeGrafter"/>
</dbReference>
<dbReference type="SUPFAM" id="SSF55874">
    <property type="entry name" value="ATPase domain of HSP90 chaperone/DNA topoisomerase II/histidine kinase"/>
    <property type="match status" value="1"/>
</dbReference>